<dbReference type="EMBL" id="SDOV01000002">
    <property type="protein sequence ID" value="KAH7644311.1"/>
    <property type="molecule type" value="Genomic_DNA"/>
</dbReference>
<sequence>MDEFRSQSSLIARCSLEIAIIFSFLLTMILLVIILTFICYARNDLERKVLECQTRFLISGSDDKRKSYKYQPSNSLSNE</sequence>
<comment type="caution">
    <text evidence="2">The sequence shown here is derived from an EMBL/GenBank/DDBJ whole genome shotgun (WGS) entry which is preliminary data.</text>
</comment>
<keyword evidence="1" id="KW-1133">Transmembrane helix</keyword>
<proteinExistence type="predicted"/>
<name>A0A9D4P4X2_DERFA</name>
<dbReference type="AlphaFoldDB" id="A0A9D4P4X2"/>
<keyword evidence="1" id="KW-0812">Transmembrane</keyword>
<reference evidence="2" key="1">
    <citation type="submission" date="2020-06" db="EMBL/GenBank/DDBJ databases">
        <authorList>
            <person name="Ji K."/>
            <person name="Li J."/>
        </authorList>
    </citation>
    <scope>NUCLEOTIDE SEQUENCE</scope>
    <source>
        <strain evidence="2">JKM2019</strain>
        <tissue evidence="2">Whole body</tissue>
    </source>
</reference>
<evidence type="ECO:0000313" key="2">
    <source>
        <dbReference type="EMBL" id="KAH7644311.1"/>
    </source>
</evidence>
<feature type="transmembrane region" description="Helical" evidence="1">
    <location>
        <begin position="20"/>
        <end position="41"/>
    </location>
</feature>
<organism evidence="2">
    <name type="scientific">Dermatophagoides farinae</name>
    <name type="common">American house dust mite</name>
    <dbReference type="NCBI Taxonomy" id="6954"/>
    <lineage>
        <taxon>Eukaryota</taxon>
        <taxon>Metazoa</taxon>
        <taxon>Ecdysozoa</taxon>
        <taxon>Arthropoda</taxon>
        <taxon>Chelicerata</taxon>
        <taxon>Arachnida</taxon>
        <taxon>Acari</taxon>
        <taxon>Acariformes</taxon>
        <taxon>Sarcoptiformes</taxon>
        <taxon>Astigmata</taxon>
        <taxon>Psoroptidia</taxon>
        <taxon>Analgoidea</taxon>
        <taxon>Pyroglyphidae</taxon>
        <taxon>Dermatophagoidinae</taxon>
        <taxon>Dermatophagoides</taxon>
    </lineage>
</organism>
<keyword evidence="1" id="KW-0472">Membrane</keyword>
<evidence type="ECO:0000256" key="1">
    <source>
        <dbReference type="SAM" id="Phobius"/>
    </source>
</evidence>
<protein>
    <submittedName>
        <fullName evidence="2">Uncharacterized protein</fullName>
    </submittedName>
</protein>
<accession>A0A9D4P4X2</accession>
<dbReference type="Proteomes" id="UP000828236">
    <property type="component" value="Unassembled WGS sequence"/>
</dbReference>
<gene>
    <name evidence="2" type="ORF">HUG17_6673</name>
</gene>
<reference evidence="2" key="2">
    <citation type="journal article" date="2021" name="World Allergy Organ. J.">
        <title>Chromosome-level assembly of Dermatophagoides farinae genome and transcriptome reveals two novel allergens Der f 37 and Der f 39.</title>
        <authorList>
            <person name="Chen J."/>
            <person name="Cai Z."/>
            <person name="Fan D."/>
            <person name="Hu J."/>
            <person name="Hou Y."/>
            <person name="He Y."/>
            <person name="Zhang Z."/>
            <person name="Zhao Z."/>
            <person name="Gao P."/>
            <person name="Hu W."/>
            <person name="Sun J."/>
            <person name="Li J."/>
            <person name="Ji K."/>
        </authorList>
    </citation>
    <scope>NUCLEOTIDE SEQUENCE</scope>
    <source>
        <strain evidence="2">JKM2019</strain>
    </source>
</reference>